<dbReference type="SUPFAM" id="SSF56524">
    <property type="entry name" value="Oxidoreductase molybdopterin-binding domain"/>
    <property type="match status" value="1"/>
</dbReference>
<reference evidence="3 4" key="1">
    <citation type="submission" date="2015-12" db="EMBL/GenBank/DDBJ databases">
        <title>Genome sequence of the marine Rhodobacteraceae strain O3.65, Candidatus Tritonibacter horizontis.</title>
        <authorList>
            <person name="Poehlein A."/>
            <person name="Giebel H.A."/>
            <person name="Voget S."/>
            <person name="Brinkhoff T."/>
        </authorList>
    </citation>
    <scope>NUCLEOTIDE SEQUENCE [LARGE SCALE GENOMIC DNA]</scope>
    <source>
        <strain evidence="3 4">O3.65</strain>
    </source>
</reference>
<evidence type="ECO:0000256" key="1">
    <source>
        <dbReference type="SAM" id="SignalP"/>
    </source>
</evidence>
<keyword evidence="4" id="KW-1185">Reference proteome</keyword>
<feature type="signal peptide" evidence="1">
    <location>
        <begin position="1"/>
        <end position="22"/>
    </location>
</feature>
<dbReference type="RefSeq" id="WP_068243814.1">
    <property type="nucleotide sequence ID" value="NZ_LPUY01000073.1"/>
</dbReference>
<feature type="domain" description="Oxidoreductase molybdopterin-binding" evidence="2">
    <location>
        <begin position="56"/>
        <end position="133"/>
    </location>
</feature>
<gene>
    <name evidence="3" type="ORF">TRIHO_24200</name>
</gene>
<keyword evidence="1" id="KW-0732">Signal</keyword>
<name>A0A132BWC2_9RHOB</name>
<protein>
    <submittedName>
        <fullName evidence="3">Oxidoreductase molybdopterin binding domain protein</fullName>
    </submittedName>
</protein>
<evidence type="ECO:0000313" key="3">
    <source>
        <dbReference type="EMBL" id="KUP92683.1"/>
    </source>
</evidence>
<dbReference type="PATRIC" id="fig|1768241.3.peg.2540"/>
<dbReference type="Proteomes" id="UP000068382">
    <property type="component" value="Unassembled WGS sequence"/>
</dbReference>
<organism evidence="3 4">
    <name type="scientific">Tritonibacter horizontis</name>
    <dbReference type="NCBI Taxonomy" id="1768241"/>
    <lineage>
        <taxon>Bacteria</taxon>
        <taxon>Pseudomonadati</taxon>
        <taxon>Pseudomonadota</taxon>
        <taxon>Alphaproteobacteria</taxon>
        <taxon>Rhodobacterales</taxon>
        <taxon>Paracoccaceae</taxon>
        <taxon>Tritonibacter</taxon>
    </lineage>
</organism>
<accession>A0A132BWC2</accession>
<dbReference type="AlphaFoldDB" id="A0A132BWC2"/>
<dbReference type="InterPro" id="IPR000572">
    <property type="entry name" value="OxRdtase_Mopterin-bd_dom"/>
</dbReference>
<dbReference type="Gene3D" id="3.90.420.10">
    <property type="entry name" value="Oxidoreductase, molybdopterin-binding domain"/>
    <property type="match status" value="1"/>
</dbReference>
<comment type="caution">
    <text evidence="3">The sequence shown here is derived from an EMBL/GenBank/DDBJ whole genome shotgun (WGS) entry which is preliminary data.</text>
</comment>
<sequence>MRHLFTAFATVVALLFSLPASASDVILTIRDGEREQDFSLAQLRALDAREVNTTTIWSEGVQNFVGVSLDRLMDHVGVTEGTLEVAAVNDYAVEIPMSDVAAGGPIVAYMRNGKTMSLRDKGPLWIIYPYDSGAEFRTEAIYSRSIWQLNRITVR</sequence>
<dbReference type="InterPro" id="IPR036374">
    <property type="entry name" value="OxRdtase_Mopterin-bd_sf"/>
</dbReference>
<feature type="chain" id="PRO_5007288597" evidence="1">
    <location>
        <begin position="23"/>
        <end position="155"/>
    </location>
</feature>
<proteinExistence type="predicted"/>
<evidence type="ECO:0000259" key="2">
    <source>
        <dbReference type="Pfam" id="PF00174"/>
    </source>
</evidence>
<dbReference type="OrthoDB" id="9798763at2"/>
<dbReference type="Pfam" id="PF00174">
    <property type="entry name" value="Oxidored_molyb"/>
    <property type="match status" value="1"/>
</dbReference>
<dbReference type="EMBL" id="LPUY01000073">
    <property type="protein sequence ID" value="KUP92683.1"/>
    <property type="molecule type" value="Genomic_DNA"/>
</dbReference>
<evidence type="ECO:0000313" key="4">
    <source>
        <dbReference type="Proteomes" id="UP000068382"/>
    </source>
</evidence>